<feature type="region of interest" description="Disordered" evidence="1">
    <location>
        <begin position="217"/>
        <end position="236"/>
    </location>
</feature>
<dbReference type="RefSeq" id="WP_159344114.1">
    <property type="nucleotide sequence ID" value="NZ_JBALOT010000018.1"/>
</dbReference>
<reference evidence="2 3" key="1">
    <citation type="journal article" date="2020" name="G3 (Bethesda)">
        <title>Whole Genome Sequencing and Comparative Genomics of Two Nematicidal Bacillus Strains Reveals a Wide Range of Possible Virulence Factors.</title>
        <authorList>
            <person name="Susic N."/>
            <person name="Janezic S."/>
            <person name="Rupnik M."/>
            <person name="Geric Stare B."/>
        </authorList>
    </citation>
    <scope>NUCLEOTIDE SEQUENCE [LARGE SCALE GENOMIC DNA]</scope>
    <source>
        <strain evidence="2 3">I-1582</strain>
    </source>
</reference>
<accession>A0A800NFQ9</accession>
<name>A0A800NFQ9_CYTFI</name>
<evidence type="ECO:0000313" key="2">
    <source>
        <dbReference type="EMBL" id="KAF0825764.1"/>
    </source>
</evidence>
<protein>
    <submittedName>
        <fullName evidence="2">Uncharacterized protein</fullName>
    </submittedName>
</protein>
<dbReference type="Proteomes" id="UP000465778">
    <property type="component" value="Unassembled WGS sequence"/>
</dbReference>
<dbReference type="EMBL" id="VDEM01000002">
    <property type="protein sequence ID" value="KAF0825764.1"/>
    <property type="molecule type" value="Genomic_DNA"/>
</dbReference>
<proteinExistence type="predicted"/>
<evidence type="ECO:0000313" key="3">
    <source>
        <dbReference type="Proteomes" id="UP000465778"/>
    </source>
</evidence>
<gene>
    <name evidence="2" type="ORF">KIS1582_0437</name>
</gene>
<evidence type="ECO:0000256" key="1">
    <source>
        <dbReference type="SAM" id="MobiDB-lite"/>
    </source>
</evidence>
<comment type="caution">
    <text evidence="2">The sequence shown here is derived from an EMBL/GenBank/DDBJ whole genome shotgun (WGS) entry which is preliminary data.</text>
</comment>
<feature type="compositionally biased region" description="Polar residues" evidence="1">
    <location>
        <begin position="222"/>
        <end position="236"/>
    </location>
</feature>
<dbReference type="OrthoDB" id="2932319at2"/>
<sequence length="236" mass="26414">MTNVSQMEAQMKAMNAFINSPVGRQMKALAEKQINSQKAVMAQKVQELSQLKSMGNPATTFATNAGETRFVKVDGVVSYYKVSQNGKVSDIKPVTAKTYSELDDTAKGNFSSTFKAEAMALEYGSFDQQPSMDYFNKVVVANGMDSQLFEMELSRPKVEFDMDFHKVPEVFNAYDSYEDYTKGITKEMKAYQQATSIEGRQERASKISQLQSEIKELEREVGQSSSYTQFESGNGE</sequence>
<dbReference type="AlphaFoldDB" id="A0A800NFQ9"/>
<organism evidence="2 3">
    <name type="scientific">Cytobacillus firmus</name>
    <name type="common">Bacillus firmus</name>
    <dbReference type="NCBI Taxonomy" id="1399"/>
    <lineage>
        <taxon>Bacteria</taxon>
        <taxon>Bacillati</taxon>
        <taxon>Bacillota</taxon>
        <taxon>Bacilli</taxon>
        <taxon>Bacillales</taxon>
        <taxon>Bacillaceae</taxon>
        <taxon>Cytobacillus</taxon>
    </lineage>
</organism>